<name>A0A139P543_STROR</name>
<reference evidence="1 2" key="1">
    <citation type="submission" date="2016-01" db="EMBL/GenBank/DDBJ databases">
        <title>Highly variable Streptococcus oralis are common among viridans streptococci isolated from primates.</title>
        <authorList>
            <person name="Denapaite D."/>
            <person name="Rieger M."/>
            <person name="Koendgen S."/>
            <person name="Brueckner R."/>
            <person name="Ochigava I."/>
            <person name="Kappeler P."/>
            <person name="Maetz-Rensing K."/>
            <person name="Leendertz F."/>
            <person name="Hakenbeck R."/>
        </authorList>
    </citation>
    <scope>NUCLEOTIDE SEQUENCE [LARGE SCALE GENOMIC DNA]</scope>
    <source>
        <strain evidence="1 2">DD14</strain>
    </source>
</reference>
<dbReference type="PATRIC" id="fig|1303.77.peg.771"/>
<evidence type="ECO:0000313" key="2">
    <source>
        <dbReference type="Proteomes" id="UP000070497"/>
    </source>
</evidence>
<dbReference type="EMBL" id="LQRI01000116">
    <property type="protein sequence ID" value="KXT83024.1"/>
    <property type="molecule type" value="Genomic_DNA"/>
</dbReference>
<gene>
    <name evidence="1" type="ORF">SORDD14_00678</name>
</gene>
<keyword evidence="1" id="KW-0449">Lipoprotein</keyword>
<dbReference type="AlphaFoldDB" id="A0A139P543"/>
<dbReference type="Gene3D" id="3.30.1830.10">
    <property type="entry name" value="YehR-like"/>
    <property type="match status" value="1"/>
</dbReference>
<dbReference type="Proteomes" id="UP000070497">
    <property type="component" value="Unassembled WGS sequence"/>
</dbReference>
<protein>
    <submittedName>
        <fullName evidence="1">Putative lipoprotein</fullName>
    </submittedName>
</protein>
<sequence length="43" mass="4710">MTVASLDELKKAMPNEYSGIGNRVSFAASKKMLKEAGYTEQTN</sequence>
<organism evidence="1 2">
    <name type="scientific">Streptococcus oralis</name>
    <dbReference type="NCBI Taxonomy" id="1303"/>
    <lineage>
        <taxon>Bacteria</taxon>
        <taxon>Bacillati</taxon>
        <taxon>Bacillota</taxon>
        <taxon>Bacilli</taxon>
        <taxon>Lactobacillales</taxon>
        <taxon>Streptococcaceae</taxon>
        <taxon>Streptococcus</taxon>
    </lineage>
</organism>
<comment type="caution">
    <text evidence="1">The sequence shown here is derived from an EMBL/GenBank/DDBJ whole genome shotgun (WGS) entry which is preliminary data.</text>
</comment>
<accession>A0A139P543</accession>
<evidence type="ECO:0000313" key="1">
    <source>
        <dbReference type="EMBL" id="KXT83024.1"/>
    </source>
</evidence>
<proteinExistence type="predicted"/>